<gene>
    <name evidence="3" type="ORF">SAMN05444279_103106</name>
</gene>
<feature type="chain" id="PRO_5012115426" evidence="1">
    <location>
        <begin position="18"/>
        <end position="214"/>
    </location>
</feature>
<evidence type="ECO:0000256" key="1">
    <source>
        <dbReference type="SAM" id="SignalP"/>
    </source>
</evidence>
<dbReference type="Pfam" id="PF00565">
    <property type="entry name" value="SNase"/>
    <property type="match status" value="1"/>
</dbReference>
<dbReference type="InterPro" id="IPR035437">
    <property type="entry name" value="SNase_OB-fold_sf"/>
</dbReference>
<organism evidence="3 4">
    <name type="scientific">Ruegeria intermedia</name>
    <dbReference type="NCBI Taxonomy" id="996115"/>
    <lineage>
        <taxon>Bacteria</taxon>
        <taxon>Pseudomonadati</taxon>
        <taxon>Pseudomonadota</taxon>
        <taxon>Alphaproteobacteria</taxon>
        <taxon>Rhodobacterales</taxon>
        <taxon>Roseobacteraceae</taxon>
        <taxon>Ruegeria</taxon>
    </lineage>
</organism>
<feature type="domain" description="TNase-like" evidence="2">
    <location>
        <begin position="18"/>
        <end position="142"/>
    </location>
</feature>
<dbReference type="RefSeq" id="WP_149774671.1">
    <property type="nucleotide sequence ID" value="NZ_FQVK01000003.1"/>
</dbReference>
<feature type="signal peptide" evidence="1">
    <location>
        <begin position="1"/>
        <end position="17"/>
    </location>
</feature>
<dbReference type="OrthoDB" id="9805504at2"/>
<keyword evidence="3" id="KW-0540">Nuclease</keyword>
<proteinExistence type="predicted"/>
<sequence>MLRLCFVFVLIAAAANAADMLTGRIKVIDADTWEVGGLRVRLHGIDAPELDQTCEDAHRATWSCGAWVTHVVRQNFGGKRAVCMRRDTDRYGRVVASCTVQGADAGEMLVQVGLAFAYRKYSGDYIADEDRAAAAGVGLHAGKVQAPWLYRGQKRKVASKGCDIKGNISSKGVRIYHMPGQRYYARTKISPVKGERWFCSPAEARAAGWRAARQ</sequence>
<dbReference type="AlphaFoldDB" id="A0A1M4U0Q4"/>
<name>A0A1M4U0Q4_9RHOB</name>
<dbReference type="SUPFAM" id="SSF50199">
    <property type="entry name" value="Staphylococcal nuclease"/>
    <property type="match status" value="1"/>
</dbReference>
<dbReference type="EMBL" id="FQVK01000003">
    <property type="protein sequence ID" value="SHE50174.1"/>
    <property type="molecule type" value="Genomic_DNA"/>
</dbReference>
<keyword evidence="3" id="KW-0378">Hydrolase</keyword>
<dbReference type="InterPro" id="IPR016071">
    <property type="entry name" value="Staphylococal_nuclease_OB-fold"/>
</dbReference>
<accession>A0A1M4U0Q4</accession>
<evidence type="ECO:0000313" key="3">
    <source>
        <dbReference type="EMBL" id="SHE50174.1"/>
    </source>
</evidence>
<protein>
    <submittedName>
        <fullName evidence="3">Endonuclease YncB, thermonuclease family</fullName>
    </submittedName>
</protein>
<dbReference type="GO" id="GO:0004519">
    <property type="term" value="F:endonuclease activity"/>
    <property type="evidence" value="ECO:0007669"/>
    <property type="project" value="UniProtKB-KW"/>
</dbReference>
<evidence type="ECO:0000313" key="4">
    <source>
        <dbReference type="Proteomes" id="UP000325134"/>
    </source>
</evidence>
<keyword evidence="3" id="KW-0255">Endonuclease</keyword>
<dbReference type="Proteomes" id="UP000325134">
    <property type="component" value="Unassembled WGS sequence"/>
</dbReference>
<evidence type="ECO:0000259" key="2">
    <source>
        <dbReference type="SMART" id="SM00318"/>
    </source>
</evidence>
<keyword evidence="1" id="KW-0732">Signal</keyword>
<dbReference type="PANTHER" id="PTHR12302:SF26">
    <property type="entry name" value="BLR1266 PROTEIN"/>
    <property type="match status" value="1"/>
</dbReference>
<dbReference type="PANTHER" id="PTHR12302">
    <property type="entry name" value="EBNA2 BINDING PROTEIN P100"/>
    <property type="match status" value="1"/>
</dbReference>
<dbReference type="Gene3D" id="2.40.50.90">
    <property type="match status" value="1"/>
</dbReference>
<reference evidence="3 4" key="1">
    <citation type="submission" date="2016-11" db="EMBL/GenBank/DDBJ databases">
        <authorList>
            <person name="Varghese N."/>
            <person name="Submissions S."/>
        </authorList>
    </citation>
    <scope>NUCLEOTIDE SEQUENCE [LARGE SCALE GENOMIC DNA]</scope>
    <source>
        <strain evidence="3 4">DSM 29341</strain>
    </source>
</reference>
<keyword evidence="4" id="KW-1185">Reference proteome</keyword>
<dbReference type="SMART" id="SM00318">
    <property type="entry name" value="SNc"/>
    <property type="match status" value="1"/>
</dbReference>